<dbReference type="SUPFAM" id="SSF57850">
    <property type="entry name" value="RING/U-box"/>
    <property type="match status" value="1"/>
</dbReference>
<dbReference type="InterPro" id="IPR027370">
    <property type="entry name" value="Znf-RING_euk"/>
</dbReference>
<dbReference type="SMART" id="SM00184">
    <property type="entry name" value="RING"/>
    <property type="match status" value="1"/>
</dbReference>
<dbReference type="RefSeq" id="XP_066829073.1">
    <property type="nucleotide sequence ID" value="XM_066972101.1"/>
</dbReference>
<dbReference type="Gene3D" id="3.30.40.10">
    <property type="entry name" value="Zinc/RING finger domain, C3HC4 (zinc finger)"/>
    <property type="match status" value="1"/>
</dbReference>
<evidence type="ECO:0000256" key="3">
    <source>
        <dbReference type="ARBA" id="ARBA00022833"/>
    </source>
</evidence>
<evidence type="ECO:0000256" key="2">
    <source>
        <dbReference type="ARBA" id="ARBA00022771"/>
    </source>
</evidence>
<dbReference type="InterPro" id="IPR001841">
    <property type="entry name" value="Znf_RING"/>
</dbReference>
<dbReference type="PROSITE" id="PS50089">
    <property type="entry name" value="ZF_RING_2"/>
    <property type="match status" value="1"/>
</dbReference>
<accession>A0ABP0ZLB7</accession>
<protein>
    <recommendedName>
        <fullName evidence="5">RING-type domain-containing protein</fullName>
    </recommendedName>
</protein>
<dbReference type="InterPro" id="IPR049627">
    <property type="entry name" value="SLX8"/>
</dbReference>
<reference evidence="6 7" key="1">
    <citation type="submission" date="2024-03" db="EMBL/GenBank/DDBJ databases">
        <authorList>
            <person name="Brejova B."/>
        </authorList>
    </citation>
    <scope>NUCLEOTIDE SEQUENCE [LARGE SCALE GENOMIC DNA]</scope>
    <source>
        <strain evidence="6 7">CBS 14171</strain>
    </source>
</reference>
<name>A0ABP0ZLB7_9ASCO</name>
<evidence type="ECO:0000259" key="5">
    <source>
        <dbReference type="PROSITE" id="PS50089"/>
    </source>
</evidence>
<dbReference type="GeneID" id="92207331"/>
<proteinExistence type="predicted"/>
<dbReference type="PANTHER" id="PTHR47094">
    <property type="entry name" value="ELFLESS, ISOFORM B"/>
    <property type="match status" value="1"/>
</dbReference>
<dbReference type="PROSITE" id="PS00518">
    <property type="entry name" value="ZF_RING_1"/>
    <property type="match status" value="1"/>
</dbReference>
<evidence type="ECO:0000313" key="7">
    <source>
        <dbReference type="Proteomes" id="UP001497383"/>
    </source>
</evidence>
<dbReference type="Pfam" id="PF13445">
    <property type="entry name" value="zf-RING_UBOX"/>
    <property type="match status" value="1"/>
</dbReference>
<keyword evidence="1" id="KW-0479">Metal-binding</keyword>
<dbReference type="InterPro" id="IPR017907">
    <property type="entry name" value="Znf_RING_CS"/>
</dbReference>
<dbReference type="InterPro" id="IPR013083">
    <property type="entry name" value="Znf_RING/FYVE/PHD"/>
</dbReference>
<evidence type="ECO:0000256" key="4">
    <source>
        <dbReference type="PROSITE-ProRule" id="PRU00175"/>
    </source>
</evidence>
<evidence type="ECO:0000256" key="1">
    <source>
        <dbReference type="ARBA" id="ARBA00022723"/>
    </source>
</evidence>
<keyword evidence="7" id="KW-1185">Reference proteome</keyword>
<dbReference type="Proteomes" id="UP001497383">
    <property type="component" value="Chromosome 3"/>
</dbReference>
<keyword evidence="3" id="KW-0862">Zinc</keyword>
<sequence length="120" mass="13314">MSSPTLIELTSDEEDGEIEITGFNQNENDSCSRHRVTKKLADIQCPICFDDVTVATTTSCGHIFCLECIEQSISSSRGRNRGHMLKGRGLCPLCRKEVGFKETTVMMLKKGTKVFVPPKT</sequence>
<dbReference type="PANTHER" id="PTHR47094:SF1">
    <property type="entry name" value="RING-TYPE E3 UBIQUITIN TRANSFERASE"/>
    <property type="match status" value="1"/>
</dbReference>
<gene>
    <name evidence="6" type="ORF">LODBEIA_P21350</name>
</gene>
<feature type="domain" description="RING-type" evidence="5">
    <location>
        <begin position="45"/>
        <end position="95"/>
    </location>
</feature>
<organism evidence="6 7">
    <name type="scientific">Lodderomyces beijingensis</name>
    <dbReference type="NCBI Taxonomy" id="1775926"/>
    <lineage>
        <taxon>Eukaryota</taxon>
        <taxon>Fungi</taxon>
        <taxon>Dikarya</taxon>
        <taxon>Ascomycota</taxon>
        <taxon>Saccharomycotina</taxon>
        <taxon>Pichiomycetes</taxon>
        <taxon>Debaryomycetaceae</taxon>
        <taxon>Candida/Lodderomyces clade</taxon>
        <taxon>Lodderomyces</taxon>
    </lineage>
</organism>
<dbReference type="EMBL" id="OZ022407">
    <property type="protein sequence ID" value="CAK9437757.1"/>
    <property type="molecule type" value="Genomic_DNA"/>
</dbReference>
<evidence type="ECO:0000313" key="6">
    <source>
        <dbReference type="EMBL" id="CAK9437757.1"/>
    </source>
</evidence>
<keyword evidence="2 4" id="KW-0863">Zinc-finger</keyword>